<reference evidence="4" key="1">
    <citation type="journal article" date="2015" name="Genome Announc.">
        <title>High-Quality Draft Genome Sequence of Desulfovibrio carbinoliphilus FW-101-2B, an Organic Acid-Oxidizing Sulfate-Reducing Bacterium Isolated from Uranium(VI)-Contaminated Groundwater.</title>
        <authorList>
            <person name="Ramsay B.D."/>
            <person name="Hwang C."/>
            <person name="Woo H.L."/>
            <person name="Carroll S.L."/>
            <person name="Lucas S."/>
            <person name="Han J."/>
            <person name="Lapidus A.L."/>
            <person name="Cheng J.F."/>
            <person name="Goodwin L.A."/>
            <person name="Pitluck S."/>
            <person name="Peters L."/>
            <person name="Chertkov O."/>
            <person name="Held B."/>
            <person name="Detter J.C."/>
            <person name="Han C.S."/>
            <person name="Tapia R."/>
            <person name="Land M.L."/>
            <person name="Hauser L.J."/>
            <person name="Kyrpides N.C."/>
            <person name="Ivanova N.N."/>
            <person name="Mikhailova N."/>
            <person name="Pagani I."/>
            <person name="Woyke T."/>
            <person name="Arkin A.P."/>
            <person name="Dehal P."/>
            <person name="Chivian D."/>
            <person name="Criddle C.S."/>
            <person name="Wu W."/>
            <person name="Chakraborty R."/>
            <person name="Hazen T.C."/>
            <person name="Fields M.W."/>
        </authorList>
    </citation>
    <scope>NUCLEOTIDE SEQUENCE [LARGE SCALE GENOMIC DNA]</scope>
    <source>
        <strain evidence="4">FW-101-2B</strain>
    </source>
</reference>
<dbReference type="CDD" id="cd00118">
    <property type="entry name" value="LysM"/>
    <property type="match status" value="2"/>
</dbReference>
<dbReference type="eggNOG" id="COG1388">
    <property type="taxonomic scope" value="Bacteria"/>
</dbReference>
<dbReference type="SUPFAM" id="SSF54106">
    <property type="entry name" value="LysM domain"/>
    <property type="match status" value="2"/>
</dbReference>
<evidence type="ECO:0000313" key="4">
    <source>
        <dbReference type="Proteomes" id="UP000004662"/>
    </source>
</evidence>
<organism evidence="3 4">
    <name type="scientific">Solidesulfovibrio carbinoliphilus subsp. oakridgensis</name>
    <dbReference type="NCBI Taxonomy" id="694327"/>
    <lineage>
        <taxon>Bacteria</taxon>
        <taxon>Pseudomonadati</taxon>
        <taxon>Thermodesulfobacteriota</taxon>
        <taxon>Desulfovibrionia</taxon>
        <taxon>Desulfovibrionales</taxon>
        <taxon>Desulfovibrionaceae</taxon>
        <taxon>Solidesulfovibrio</taxon>
    </lineage>
</organism>
<feature type="compositionally biased region" description="Pro residues" evidence="1">
    <location>
        <begin position="188"/>
        <end position="201"/>
    </location>
</feature>
<dbReference type="STRING" id="694327.DFW101_1673"/>
<evidence type="ECO:0000256" key="1">
    <source>
        <dbReference type="SAM" id="MobiDB-lite"/>
    </source>
</evidence>
<feature type="region of interest" description="Disordered" evidence="1">
    <location>
        <begin position="188"/>
        <end position="209"/>
    </location>
</feature>
<dbReference type="Pfam" id="PF01476">
    <property type="entry name" value="LysM"/>
    <property type="match status" value="2"/>
</dbReference>
<keyword evidence="4" id="KW-1185">Reference proteome</keyword>
<evidence type="ECO:0000259" key="2">
    <source>
        <dbReference type="PROSITE" id="PS51782"/>
    </source>
</evidence>
<name>G7Q7Y7_9BACT</name>
<sequence>MRFSGYPKGRADCQTQAGLLGIGILARNPEDAMSWRMLFVLPWVLAASPAARAAQTADIPHVARPGDTPAALARAYRVTLAALLARNPGLDPCRIRVGDVLLVPAGPAPSPGPAGPEAAASPSRGAVLPDEEAPGLRYVVVPGDSPAAIAERFGIPLGLLSRANPGLDPKTLAVGRVLAIPGPPACPPPVAVSRPGDPPAGAPLVLEFQ</sequence>
<protein>
    <submittedName>
        <fullName evidence="3">Peptidoglycan-binding lysin domain protein</fullName>
    </submittedName>
</protein>
<gene>
    <name evidence="3" type="ORF">DFW101_1673</name>
</gene>
<dbReference type="PANTHER" id="PTHR33734:SF35">
    <property type="entry name" value="LYSM DOMAIN-CONTAINING GPI-ANCHORED PROTEIN 1"/>
    <property type="match status" value="1"/>
</dbReference>
<feature type="region of interest" description="Disordered" evidence="1">
    <location>
        <begin position="108"/>
        <end position="127"/>
    </location>
</feature>
<dbReference type="SMART" id="SM00257">
    <property type="entry name" value="LysM"/>
    <property type="match status" value="2"/>
</dbReference>
<feature type="domain" description="LysM" evidence="2">
    <location>
        <begin position="136"/>
        <end position="180"/>
    </location>
</feature>
<accession>G7Q7Y7</accession>
<dbReference type="PANTHER" id="PTHR33734">
    <property type="entry name" value="LYSM DOMAIN-CONTAINING GPI-ANCHORED PROTEIN 2"/>
    <property type="match status" value="1"/>
</dbReference>
<dbReference type="HOGENOM" id="CLU_1313769_0_0_7"/>
<dbReference type="InterPro" id="IPR036779">
    <property type="entry name" value="LysM_dom_sf"/>
</dbReference>
<feature type="domain" description="LysM" evidence="2">
    <location>
        <begin position="59"/>
        <end position="103"/>
    </location>
</feature>
<dbReference type="InterPro" id="IPR018392">
    <property type="entry name" value="LysM"/>
</dbReference>
<feature type="compositionally biased region" description="Low complexity" evidence="1">
    <location>
        <begin position="115"/>
        <end position="126"/>
    </location>
</feature>
<dbReference type="AlphaFoldDB" id="G7Q7Y7"/>
<evidence type="ECO:0000313" key="3">
    <source>
        <dbReference type="EMBL" id="EHJ47681.1"/>
    </source>
</evidence>
<dbReference type="EMBL" id="CM001368">
    <property type="protein sequence ID" value="EHJ47681.1"/>
    <property type="molecule type" value="Genomic_DNA"/>
</dbReference>
<dbReference type="Gene3D" id="3.10.350.10">
    <property type="entry name" value="LysM domain"/>
    <property type="match status" value="2"/>
</dbReference>
<dbReference type="Proteomes" id="UP000004662">
    <property type="component" value="Chromosome"/>
</dbReference>
<dbReference type="PROSITE" id="PS51782">
    <property type="entry name" value="LYSM"/>
    <property type="match status" value="2"/>
</dbReference>
<proteinExistence type="predicted"/>